<feature type="transmembrane region" description="Helical" evidence="5">
    <location>
        <begin position="127"/>
        <end position="150"/>
    </location>
</feature>
<feature type="transmembrane region" description="Helical" evidence="5">
    <location>
        <begin position="12"/>
        <end position="30"/>
    </location>
</feature>
<dbReference type="Proteomes" id="UP001202134">
    <property type="component" value="Unassembled WGS sequence"/>
</dbReference>
<dbReference type="InterPro" id="IPR006694">
    <property type="entry name" value="Fatty_acid_hydroxylase"/>
</dbReference>
<evidence type="ECO:0000313" key="7">
    <source>
        <dbReference type="EMBL" id="MCL1044180.1"/>
    </source>
</evidence>
<sequence length="252" mass="28968">MPTLTELILDPVSLTLLAIYGTLIVIEISFPARKLPKVTGWIPISLAVFSFYFLLSSYLPLLIDPYLKPFQIANLDDRNSFLGTIFAILIFELLIYIWHKAMHKHQSLWRIFHQMHHSAERLDSFGAFYFSPFDMIGFTLIGSIALNIFVGLSPEATTWFFYSTMVLAIFPHLNINTPQWLGYIIQRPESHSVHHEKGVHAFNYSDLPIFDIIFGTFNNPKTFAKEIGFFDGASRKLPQMLTFQDINSLKSK</sequence>
<feature type="transmembrane region" description="Helical" evidence="5">
    <location>
        <begin position="42"/>
        <end position="61"/>
    </location>
</feature>
<dbReference type="Pfam" id="PF04116">
    <property type="entry name" value="FA_hydroxylase"/>
    <property type="match status" value="1"/>
</dbReference>
<comment type="caution">
    <text evidence="7">The sequence shown here is derived from an EMBL/GenBank/DDBJ whole genome shotgun (WGS) entry which is preliminary data.</text>
</comment>
<proteinExistence type="predicted"/>
<dbReference type="InterPro" id="IPR050307">
    <property type="entry name" value="Sterol_Desaturase_Related"/>
</dbReference>
<evidence type="ECO:0000256" key="3">
    <source>
        <dbReference type="ARBA" id="ARBA00022989"/>
    </source>
</evidence>
<dbReference type="RefSeq" id="WP_248954637.1">
    <property type="nucleotide sequence ID" value="NZ_JAKIKU010000001.1"/>
</dbReference>
<evidence type="ECO:0000259" key="6">
    <source>
        <dbReference type="Pfam" id="PF04116"/>
    </source>
</evidence>
<name>A0ABT0KL93_9GAMM</name>
<dbReference type="EMBL" id="JAKIKU010000001">
    <property type="protein sequence ID" value="MCL1044180.1"/>
    <property type="molecule type" value="Genomic_DNA"/>
</dbReference>
<evidence type="ECO:0000313" key="8">
    <source>
        <dbReference type="Proteomes" id="UP001202134"/>
    </source>
</evidence>
<gene>
    <name evidence="7" type="ORF">L2737_02380</name>
</gene>
<accession>A0ABT0KL93</accession>
<feature type="domain" description="Fatty acid hydroxylase" evidence="6">
    <location>
        <begin position="85"/>
        <end position="216"/>
    </location>
</feature>
<evidence type="ECO:0000256" key="5">
    <source>
        <dbReference type="SAM" id="Phobius"/>
    </source>
</evidence>
<organism evidence="7 8">
    <name type="scientific">Shewanella electrodiphila</name>
    <dbReference type="NCBI Taxonomy" id="934143"/>
    <lineage>
        <taxon>Bacteria</taxon>
        <taxon>Pseudomonadati</taxon>
        <taxon>Pseudomonadota</taxon>
        <taxon>Gammaproteobacteria</taxon>
        <taxon>Alteromonadales</taxon>
        <taxon>Shewanellaceae</taxon>
        <taxon>Shewanella</taxon>
    </lineage>
</organism>
<evidence type="ECO:0000256" key="2">
    <source>
        <dbReference type="ARBA" id="ARBA00022692"/>
    </source>
</evidence>
<comment type="subcellular location">
    <subcellularLocation>
        <location evidence="1">Membrane</location>
    </subcellularLocation>
</comment>
<feature type="transmembrane region" description="Helical" evidence="5">
    <location>
        <begin position="81"/>
        <end position="98"/>
    </location>
</feature>
<dbReference type="PANTHER" id="PTHR11863">
    <property type="entry name" value="STEROL DESATURASE"/>
    <property type="match status" value="1"/>
</dbReference>
<feature type="transmembrane region" description="Helical" evidence="5">
    <location>
        <begin position="156"/>
        <end position="175"/>
    </location>
</feature>
<evidence type="ECO:0000256" key="4">
    <source>
        <dbReference type="ARBA" id="ARBA00023136"/>
    </source>
</evidence>
<keyword evidence="2 5" id="KW-0812">Transmembrane</keyword>
<keyword evidence="4 5" id="KW-0472">Membrane</keyword>
<evidence type="ECO:0000256" key="1">
    <source>
        <dbReference type="ARBA" id="ARBA00004370"/>
    </source>
</evidence>
<reference evidence="7 8" key="1">
    <citation type="submission" date="2022-01" db="EMBL/GenBank/DDBJ databases">
        <title>Whole genome-based taxonomy of the Shewanellaceae.</title>
        <authorList>
            <person name="Martin-Rodriguez A.J."/>
        </authorList>
    </citation>
    <scope>NUCLEOTIDE SEQUENCE [LARGE SCALE GENOMIC DNA]</scope>
    <source>
        <strain evidence="7 8">DSM 24955</strain>
    </source>
</reference>
<keyword evidence="8" id="KW-1185">Reference proteome</keyword>
<keyword evidence="3 5" id="KW-1133">Transmembrane helix</keyword>
<protein>
    <submittedName>
        <fullName evidence="7">Sterol desaturase family protein</fullName>
    </submittedName>
</protein>